<dbReference type="PROSITE" id="PS50918">
    <property type="entry name" value="WWE"/>
    <property type="match status" value="1"/>
</dbReference>
<dbReference type="EMBL" id="AJWJ01000539">
    <property type="protein sequence ID" value="KAF2070121.1"/>
    <property type="molecule type" value="Genomic_DNA"/>
</dbReference>
<dbReference type="OrthoDB" id="9987241at2759"/>
<dbReference type="Pfam" id="PF13833">
    <property type="entry name" value="EF-hand_8"/>
    <property type="match status" value="1"/>
</dbReference>
<dbReference type="InterPro" id="IPR011992">
    <property type="entry name" value="EF-hand-dom_pair"/>
</dbReference>
<gene>
    <name evidence="5" type="ORF">CYY_008561</name>
</gene>
<proteinExistence type="predicted"/>
<dbReference type="GO" id="GO:0005509">
    <property type="term" value="F:calcium ion binding"/>
    <property type="evidence" value="ECO:0007669"/>
    <property type="project" value="InterPro"/>
</dbReference>
<protein>
    <recommendedName>
        <fullName evidence="7">EF-hand domain-containing protein</fullName>
    </recommendedName>
</protein>
<name>A0A8J4PUZ7_9MYCE</name>
<evidence type="ECO:0008006" key="7">
    <source>
        <dbReference type="Google" id="ProtNLM"/>
    </source>
</evidence>
<dbReference type="SUPFAM" id="SSF117839">
    <property type="entry name" value="WWE domain"/>
    <property type="match status" value="1"/>
</dbReference>
<feature type="region of interest" description="Disordered" evidence="2">
    <location>
        <begin position="1"/>
        <end position="65"/>
    </location>
</feature>
<reference evidence="5" key="1">
    <citation type="submission" date="2020-01" db="EMBL/GenBank/DDBJ databases">
        <title>Development of genomics and gene disruption for Polysphondylium violaceum indicates a role for the polyketide synthase stlB in stalk morphogenesis.</title>
        <authorList>
            <person name="Narita B."/>
            <person name="Kawabe Y."/>
            <person name="Kin K."/>
            <person name="Saito T."/>
            <person name="Gibbs R."/>
            <person name="Kuspa A."/>
            <person name="Muzny D."/>
            <person name="Queller D."/>
            <person name="Richards S."/>
            <person name="Strassman J."/>
            <person name="Sucgang R."/>
            <person name="Worley K."/>
            <person name="Schaap P."/>
        </authorList>
    </citation>
    <scope>NUCLEOTIDE SEQUENCE</scope>
    <source>
        <strain evidence="5">QSvi11</strain>
    </source>
</reference>
<dbReference type="InterPro" id="IPR029062">
    <property type="entry name" value="Class_I_gatase-like"/>
</dbReference>
<feature type="compositionally biased region" description="Basic and acidic residues" evidence="2">
    <location>
        <begin position="45"/>
        <end position="58"/>
    </location>
</feature>
<dbReference type="InterPro" id="IPR004170">
    <property type="entry name" value="WWE_dom"/>
</dbReference>
<evidence type="ECO:0000313" key="5">
    <source>
        <dbReference type="EMBL" id="KAF2070121.1"/>
    </source>
</evidence>
<dbReference type="Gene3D" id="3.30.720.50">
    <property type="match status" value="1"/>
</dbReference>
<feature type="domain" description="EF-hand" evidence="3">
    <location>
        <begin position="130"/>
        <end position="165"/>
    </location>
</feature>
<evidence type="ECO:0000259" key="3">
    <source>
        <dbReference type="PROSITE" id="PS50222"/>
    </source>
</evidence>
<dbReference type="InterPro" id="IPR037197">
    <property type="entry name" value="WWE_dom_sf"/>
</dbReference>
<evidence type="ECO:0000256" key="1">
    <source>
        <dbReference type="ARBA" id="ARBA00022837"/>
    </source>
</evidence>
<dbReference type="Gene3D" id="1.10.238.10">
    <property type="entry name" value="EF-hand"/>
    <property type="match status" value="1"/>
</dbReference>
<dbReference type="PROSITE" id="PS00018">
    <property type="entry name" value="EF_HAND_1"/>
    <property type="match status" value="1"/>
</dbReference>
<dbReference type="InterPro" id="IPR018247">
    <property type="entry name" value="EF_Hand_1_Ca_BS"/>
</dbReference>
<evidence type="ECO:0000256" key="2">
    <source>
        <dbReference type="SAM" id="MobiDB-lite"/>
    </source>
</evidence>
<evidence type="ECO:0000259" key="4">
    <source>
        <dbReference type="PROSITE" id="PS50918"/>
    </source>
</evidence>
<dbReference type="AlphaFoldDB" id="A0A8J4PUZ7"/>
<dbReference type="Pfam" id="PF02825">
    <property type="entry name" value="WWE"/>
    <property type="match status" value="1"/>
</dbReference>
<dbReference type="SMART" id="SM00054">
    <property type="entry name" value="EFh"/>
    <property type="match status" value="2"/>
</dbReference>
<dbReference type="PROSITE" id="PS50222">
    <property type="entry name" value="EF_HAND_2"/>
    <property type="match status" value="1"/>
</dbReference>
<dbReference type="CDD" id="cd00051">
    <property type="entry name" value="EFh"/>
    <property type="match status" value="1"/>
</dbReference>
<accession>A0A8J4PUZ7</accession>
<evidence type="ECO:0000313" key="6">
    <source>
        <dbReference type="Proteomes" id="UP000695562"/>
    </source>
</evidence>
<feature type="compositionally biased region" description="Low complexity" evidence="2">
    <location>
        <begin position="1"/>
        <end position="43"/>
    </location>
</feature>
<keyword evidence="6" id="KW-1185">Reference proteome</keyword>
<dbReference type="InterPro" id="IPR002048">
    <property type="entry name" value="EF_hand_dom"/>
</dbReference>
<organism evidence="5 6">
    <name type="scientific">Polysphondylium violaceum</name>
    <dbReference type="NCBI Taxonomy" id="133409"/>
    <lineage>
        <taxon>Eukaryota</taxon>
        <taxon>Amoebozoa</taxon>
        <taxon>Evosea</taxon>
        <taxon>Eumycetozoa</taxon>
        <taxon>Dictyostelia</taxon>
        <taxon>Dictyosteliales</taxon>
        <taxon>Dictyosteliaceae</taxon>
        <taxon>Polysphondylium</taxon>
    </lineage>
</organism>
<dbReference type="SUPFAM" id="SSF47473">
    <property type="entry name" value="EF-hand"/>
    <property type="match status" value="1"/>
</dbReference>
<sequence>MTTTDKTTEVEATAPATTTTDASTTSTTPTTTTTTTDASTTPALKRKEKEKKEEKKPAYIETRTRKKARQALDFISGSNQRQASLFNLLGKDYTGPSEQQLEMIFRLFSKNGKIGSEELAAVLRSMGKRPLTKRIDKILYECDENGSGYIEMDEFIHYMQKKAYEKAKMLGVIESDSEDDQELTKKAATKKSTTTAAAAPEKTITKQPSFFQPLKKNSSIIQFYTENAGVHTANNVEVDQYSNPVGNNFDLGLEGAFSDFTILIGMFYTFNLKCEDSLKSKGFNIIVVKTQKEFIDQLSKADVAMIIPNKNGDITTSEADFLSAVKNYHEAGKGLFLWAENEPFFAQTNWVLNSLFDSKVVGSDPGQKNLSLGKGSETQKFASHLITSGIVTLFEGRTVSYFEKVPEKLEVIATSSGNNPIIACSLATQEKNCGRVIVDTGFTKLLDEFFNAGIERYVKNACVWLLALDHRFYLGVDTQSNIPAPVEVPTWQFKHGSWFNYDADASKVVEEAYQEWLLNPYIDIRSIKSGIWSYSVNFKENTQTNIQHHAHTTREIRRVLQKVVPQQ</sequence>
<keyword evidence="1" id="KW-0106">Calcium</keyword>
<dbReference type="SUPFAM" id="SSF52317">
    <property type="entry name" value="Class I glutamine amidotransferase-like"/>
    <property type="match status" value="1"/>
</dbReference>
<feature type="domain" description="WWE" evidence="4">
    <location>
        <begin position="475"/>
        <end position="558"/>
    </location>
</feature>
<comment type="caution">
    <text evidence="5">The sequence shown here is derived from an EMBL/GenBank/DDBJ whole genome shotgun (WGS) entry which is preliminary data.</text>
</comment>
<dbReference type="Proteomes" id="UP000695562">
    <property type="component" value="Unassembled WGS sequence"/>
</dbReference>